<accession>A0A101KRV1</accession>
<evidence type="ECO:0000313" key="1">
    <source>
        <dbReference type="EMBL" id="KUM25726.1"/>
    </source>
</evidence>
<evidence type="ECO:0000313" key="2">
    <source>
        <dbReference type="Proteomes" id="UP000053176"/>
    </source>
</evidence>
<gene>
    <name evidence="1" type="ORF">AU467_25110</name>
</gene>
<organism evidence="1 2">
    <name type="scientific">Rhizobium loti</name>
    <name type="common">Mesorhizobium loti</name>
    <dbReference type="NCBI Taxonomy" id="381"/>
    <lineage>
        <taxon>Bacteria</taxon>
        <taxon>Pseudomonadati</taxon>
        <taxon>Pseudomonadota</taxon>
        <taxon>Alphaproteobacteria</taxon>
        <taxon>Hyphomicrobiales</taxon>
        <taxon>Phyllobacteriaceae</taxon>
        <taxon>Mesorhizobium</taxon>
    </lineage>
</organism>
<proteinExistence type="predicted"/>
<reference evidence="1 2" key="1">
    <citation type="submission" date="2015-12" db="EMBL/GenBank/DDBJ databases">
        <title>Draft genome sequence of Mesorhizobium sp. UFLA 01-765, a multitolerant efficient symbiont and plant-growth promoting strain isolated from Zn-mining soil using Leucaena leucocephala as a trap plant.</title>
        <authorList>
            <person name="Rangel W.M."/>
            <person name="Thijs S."/>
            <person name="Longatti S.M."/>
            <person name="Moreira F.M."/>
            <person name="Weyens N."/>
            <person name="Vangronsveld J."/>
            <person name="Van Hamme J.D."/>
            <person name="Bottos E.M."/>
            <person name="Rineau F."/>
        </authorList>
    </citation>
    <scope>NUCLEOTIDE SEQUENCE [LARGE SCALE GENOMIC DNA]</scope>
    <source>
        <strain evidence="1 2">UFLA 01-765</strain>
    </source>
</reference>
<comment type="caution">
    <text evidence="1">The sequence shown here is derived from an EMBL/GenBank/DDBJ whole genome shotgun (WGS) entry which is preliminary data.</text>
</comment>
<protein>
    <submittedName>
        <fullName evidence="1">Uncharacterized protein</fullName>
    </submittedName>
</protein>
<name>A0A101KRV1_RHILI</name>
<dbReference type="AlphaFoldDB" id="A0A101KRV1"/>
<dbReference type="Proteomes" id="UP000053176">
    <property type="component" value="Unassembled WGS sequence"/>
</dbReference>
<sequence length="115" mass="12932">MDGTVRFGFQPGWGTCKVQWRVLAVLDWAYGALPFEEIYGLHNNRAAGGRFKTAPGCYASEGQFWDLPKRHVAPCAIGPDRHQRPFRTSPRRTSSLAASPALILEKWLRCAPEIF</sequence>
<dbReference type="EMBL" id="LPWA01000114">
    <property type="protein sequence ID" value="KUM25726.1"/>
    <property type="molecule type" value="Genomic_DNA"/>
</dbReference>